<dbReference type="Pfam" id="PF02738">
    <property type="entry name" value="MoCoBD_1"/>
    <property type="match status" value="1"/>
</dbReference>
<dbReference type="PANTHER" id="PTHR47495:SF1">
    <property type="entry name" value="BLL3820 PROTEIN"/>
    <property type="match status" value="1"/>
</dbReference>
<dbReference type="Gene3D" id="3.30.365.10">
    <property type="entry name" value="Aldehyde oxidase/xanthine dehydrogenase, molybdopterin binding domain"/>
    <property type="match status" value="4"/>
</dbReference>
<dbReference type="EMBL" id="CADCWD010000020">
    <property type="protein sequence ID" value="CAA9526167.1"/>
    <property type="molecule type" value="Genomic_DNA"/>
</dbReference>
<dbReference type="InterPro" id="IPR052516">
    <property type="entry name" value="N-heterocyclic_Hydroxylase"/>
</dbReference>
<name>A0A6J4TKW6_9SPHN</name>
<dbReference type="GO" id="GO:0047121">
    <property type="term" value="F:isoquinoline 1-oxidoreductase activity"/>
    <property type="evidence" value="ECO:0007669"/>
    <property type="project" value="UniProtKB-EC"/>
</dbReference>
<dbReference type="InterPro" id="IPR012368">
    <property type="entry name" value="OxRdtase_Mopterin-bd_su_IorB"/>
</dbReference>
<organism evidence="3">
    <name type="scientific">uncultured Sphingosinicella sp</name>
    <dbReference type="NCBI Taxonomy" id="478748"/>
    <lineage>
        <taxon>Bacteria</taxon>
        <taxon>Pseudomonadati</taxon>
        <taxon>Pseudomonadota</taxon>
        <taxon>Alphaproteobacteria</taxon>
        <taxon>Sphingomonadales</taxon>
        <taxon>Sphingosinicellaceae</taxon>
        <taxon>Sphingosinicella</taxon>
        <taxon>environmental samples</taxon>
    </lineage>
</organism>
<keyword evidence="3" id="KW-0560">Oxidoreductase</keyword>
<accession>A0A6J4TKW6</accession>
<feature type="transmembrane region" description="Helical" evidence="1">
    <location>
        <begin position="12"/>
        <end position="32"/>
    </location>
</feature>
<evidence type="ECO:0000313" key="3">
    <source>
        <dbReference type="EMBL" id="CAA9526167.1"/>
    </source>
</evidence>
<dbReference type="PIRSF" id="PIRSF036389">
    <property type="entry name" value="IOR_B"/>
    <property type="match status" value="1"/>
</dbReference>
<evidence type="ECO:0000259" key="2">
    <source>
        <dbReference type="SMART" id="SM01008"/>
    </source>
</evidence>
<reference evidence="3" key="1">
    <citation type="submission" date="2020-02" db="EMBL/GenBank/DDBJ databases">
        <authorList>
            <person name="Meier V. D."/>
        </authorList>
    </citation>
    <scope>NUCLEOTIDE SEQUENCE</scope>
    <source>
        <strain evidence="3">AVDCRST_MAG23</strain>
    </source>
</reference>
<dbReference type="SMART" id="SM01008">
    <property type="entry name" value="Ald_Xan_dh_C"/>
    <property type="match status" value="1"/>
</dbReference>
<dbReference type="AlphaFoldDB" id="A0A6J4TKW6"/>
<keyword evidence="1" id="KW-0472">Membrane</keyword>
<keyword evidence="1" id="KW-1133">Transmembrane helix</keyword>
<dbReference type="InterPro" id="IPR008274">
    <property type="entry name" value="AldOxase/xan_DH_MoCoBD1"/>
</dbReference>
<dbReference type="EC" id="1.3.99.16" evidence="3"/>
<dbReference type="InterPro" id="IPR046867">
    <property type="entry name" value="AldOxase/xan_DH_MoCoBD2"/>
</dbReference>
<dbReference type="SUPFAM" id="SSF56003">
    <property type="entry name" value="Molybdenum cofactor-binding domain"/>
    <property type="match status" value="2"/>
</dbReference>
<proteinExistence type="predicted"/>
<dbReference type="PANTHER" id="PTHR47495">
    <property type="entry name" value="ALDEHYDE DEHYDROGENASE"/>
    <property type="match status" value="1"/>
</dbReference>
<dbReference type="InterPro" id="IPR000674">
    <property type="entry name" value="Ald_Oxase/Xan_DH_a/b"/>
</dbReference>
<evidence type="ECO:0000256" key="1">
    <source>
        <dbReference type="SAM" id="Phobius"/>
    </source>
</evidence>
<protein>
    <submittedName>
        <fullName evidence="3">Isoquinoline 1-oxidoreductase beta subunit</fullName>
        <ecNumber evidence="3">1.3.99.16</ecNumber>
    </submittedName>
</protein>
<dbReference type="Gene3D" id="3.90.1170.50">
    <property type="entry name" value="Aldehyde oxidase/xanthine dehydrogenase, a/b hammerhead"/>
    <property type="match status" value="1"/>
</dbReference>
<keyword evidence="1" id="KW-0812">Transmembrane</keyword>
<dbReference type="InterPro" id="IPR037165">
    <property type="entry name" value="AldOxase/xan_DH_Mopterin-bd_sf"/>
</dbReference>
<feature type="domain" description="Aldehyde oxidase/xanthine dehydrogenase a/b hammerhead" evidence="2">
    <location>
        <begin position="238"/>
        <end position="316"/>
    </location>
</feature>
<dbReference type="Pfam" id="PF20256">
    <property type="entry name" value="MoCoBD_2"/>
    <property type="match status" value="1"/>
</dbReference>
<sequence>MRRARSSNGISRRTLLVGGGLGAGLVIAWGLWPRSYQPNLRVAPGETMFNAFLKIARDGRVIVAVPQAELGQGVYTSLPQILADELGADWRTVSVEPAPIHPLYANQLMAENTLGSGLPSTFQGIGRWAAREYATRSVLMLTGGSSSIRAFEPRMREAGAAARALLSMAAAERWDAEWERLDTAKGFVVNGNERIAFGEVAEAAAGFELPANLPIRGGIENRLLGQAVPRIDLPSKVDGTAQFAGDVRLPEMVFASVMAGPIGDSRLLRVDRAMAEKVPGVLRIFEHERWTGAVATNWWAADKAVRALWPVFRTHGTIAETPAIHARMTAALGNEVGSRFYSRGDMDAAFAGGGAIEARYSAGAAPNAPLETLTATARWTGTRLEVWAPTQAPGLARAAAARAGGIGAGQVTIYPMLIGGGYGRKLETAAIEQAVHMAKEMKRPVQLVWSRAEETIQDSFRPPAAAVIRAQVAQGGLIAGWHVRIAAPATNAQAIGRLRGETGETEAEAAAVDGAVPPYAVPAVAVDHLPLETGLRTGIWRSGAHSYTAFFTESFVDELARMAGIEPLSYRMGMLTENPRLARVLSTAAALAGWDGGGKGSHMGLAAHSAFGSHAALVLEVNVGEDQRIRVSRAVCAVDCGRVVNPDIVKQLVEGGIVYGIAGATGTRINFKSGLPTVRSLRGMGLQRLADSPEVTVEIIESQEEPGGVTELAVPVVAPAIANAIFAATGQRLRSIPLAIGSA</sequence>
<gene>
    <name evidence="3" type="ORF">AVDCRST_MAG23-480</name>
</gene>